<proteinExistence type="predicted"/>
<evidence type="ECO:0000256" key="43">
    <source>
        <dbReference type="ARBA" id="ARBA00023086"/>
    </source>
</evidence>
<dbReference type="GO" id="GO:0019062">
    <property type="term" value="P:virion attachment to host cell"/>
    <property type="evidence" value="ECO:0007669"/>
    <property type="project" value="UniProtKB-KW"/>
</dbReference>
<evidence type="ECO:0000256" key="16">
    <source>
        <dbReference type="ARBA" id="ARBA00022562"/>
    </source>
</evidence>
<dbReference type="InterPro" id="IPR038170">
    <property type="entry name" value="NS5A_1a_sf"/>
</dbReference>
<feature type="compositionally biased region" description="Acidic residues" evidence="57">
    <location>
        <begin position="2283"/>
        <end position="2292"/>
    </location>
</feature>
<dbReference type="GO" id="GO:0008270">
    <property type="term" value="F:zinc ion binding"/>
    <property type="evidence" value="ECO:0007669"/>
    <property type="project" value="InterPro"/>
</dbReference>
<dbReference type="GO" id="GO:0042025">
    <property type="term" value="C:host cell nucleus"/>
    <property type="evidence" value="ECO:0007669"/>
    <property type="project" value="UniProtKB-SubCell"/>
</dbReference>
<dbReference type="SMART" id="SM00487">
    <property type="entry name" value="DEXDc"/>
    <property type="match status" value="1"/>
</dbReference>
<evidence type="ECO:0000259" key="59">
    <source>
        <dbReference type="PROSITE" id="PS50507"/>
    </source>
</evidence>
<dbReference type="Gene3D" id="2.40.10.10">
    <property type="entry name" value="Trypsin-like serine proteases"/>
    <property type="match status" value="1"/>
</dbReference>
<evidence type="ECO:0000256" key="32">
    <source>
        <dbReference type="ARBA" id="ARBA00022830"/>
    </source>
</evidence>
<evidence type="ECO:0000256" key="57">
    <source>
        <dbReference type="SAM" id="MobiDB-lite"/>
    </source>
</evidence>
<dbReference type="InterPro" id="IPR002518">
    <property type="entry name" value="HCV_NS2"/>
</dbReference>
<dbReference type="Pfam" id="PF07652">
    <property type="entry name" value="Flavi_DEAD"/>
    <property type="match status" value="1"/>
</dbReference>
<dbReference type="InterPro" id="IPR002519">
    <property type="entry name" value="HCV_Env"/>
</dbReference>
<evidence type="ECO:0000256" key="52">
    <source>
        <dbReference type="ARBA" id="ARBA00023280"/>
    </source>
</evidence>
<feature type="transmembrane region" description="Helical" evidence="58">
    <location>
        <begin position="323"/>
        <end position="344"/>
    </location>
</feature>
<keyword evidence="51" id="KW-0687">Ribonucleoprotein</keyword>
<feature type="transmembrane region" description="Helical" evidence="58">
    <location>
        <begin position="1527"/>
        <end position="1550"/>
    </location>
</feature>
<dbReference type="InterPro" id="IPR038568">
    <property type="entry name" value="HCV_NS5A_1B_sf"/>
</dbReference>
<evidence type="ECO:0000256" key="55">
    <source>
        <dbReference type="ARBA" id="ARBA00047631"/>
    </source>
</evidence>
<keyword evidence="39 58" id="KW-1133">Transmembrane helix</keyword>
<organism evidence="63 64">
    <name type="scientific">Hepacivirus vittatae</name>
    <dbReference type="NCBI Taxonomy" id="3052239"/>
    <lineage>
        <taxon>Viruses</taxon>
        <taxon>Riboviria</taxon>
        <taxon>Orthornavirae</taxon>
        <taxon>Kitrinoviricota</taxon>
        <taxon>Flasuviricetes</taxon>
        <taxon>Amarillovirales</taxon>
        <taxon>Flaviviridae</taxon>
        <taxon>Hepacivirus</taxon>
    </lineage>
</organism>
<evidence type="ECO:0000259" key="62">
    <source>
        <dbReference type="PROSITE" id="PS51822"/>
    </source>
</evidence>
<feature type="transmembrane region" description="Helical" evidence="58">
    <location>
        <begin position="696"/>
        <end position="720"/>
    </location>
</feature>
<keyword evidence="15" id="KW-0167">Capsid protein</keyword>
<evidence type="ECO:0000313" key="64">
    <source>
        <dbReference type="Proteomes" id="UP000117392"/>
    </source>
</evidence>
<evidence type="ECO:0000256" key="2">
    <source>
        <dbReference type="ARBA" id="ARBA00004153"/>
    </source>
</evidence>
<feature type="compositionally biased region" description="Low complexity" evidence="57">
    <location>
        <begin position="2165"/>
        <end position="2174"/>
    </location>
</feature>
<dbReference type="Proteomes" id="UP000117392">
    <property type="component" value="Segment"/>
</dbReference>
<evidence type="ECO:0000256" key="34">
    <source>
        <dbReference type="ARBA" id="ARBA00022844"/>
    </source>
</evidence>
<keyword evidence="14" id="KW-1170">Fusion of virus membrane with host endosomal membrane</keyword>
<dbReference type="PROSITE" id="PS50507">
    <property type="entry name" value="RDRP_SSRNA_POS"/>
    <property type="match status" value="1"/>
</dbReference>
<keyword evidence="40" id="KW-1182">Viral ion channel</keyword>
<feature type="region of interest" description="Disordered" evidence="57">
    <location>
        <begin position="2213"/>
        <end position="2237"/>
    </location>
</feature>
<evidence type="ECO:0000256" key="26">
    <source>
        <dbReference type="ARBA" id="ARBA00022741"/>
    </source>
</evidence>
<evidence type="ECO:0000256" key="44">
    <source>
        <dbReference type="ARBA" id="ARBA00023136"/>
    </source>
</evidence>
<keyword evidence="52" id="KW-0899">Viral immunoevasion</keyword>
<evidence type="ECO:0000256" key="22">
    <source>
        <dbReference type="ARBA" id="ARBA00022692"/>
    </source>
</evidence>
<keyword evidence="36" id="KW-0261">Viral envelope protein</keyword>
<dbReference type="GO" id="GO:0019013">
    <property type="term" value="C:viral nucleocapsid"/>
    <property type="evidence" value="ECO:0007669"/>
    <property type="project" value="UniProtKB-KW"/>
</dbReference>
<dbReference type="Pfam" id="PF01539">
    <property type="entry name" value="HCV_env"/>
    <property type="match status" value="1"/>
</dbReference>
<keyword evidence="17" id="KW-0945">Host-virus interaction</keyword>
<keyword evidence="47" id="KW-1038">Host endoplasmic reticulum</keyword>
<dbReference type="Gene3D" id="1.10.820.10">
    <property type="entry name" value="RNA Helicase Chain A , domain 3"/>
    <property type="match status" value="1"/>
</dbReference>
<dbReference type="GO" id="GO:0052170">
    <property type="term" value="P:symbiont-mediated suppression of host innate immune response"/>
    <property type="evidence" value="ECO:0007669"/>
    <property type="project" value="UniProtKB-KW"/>
</dbReference>
<evidence type="ECO:0000256" key="31">
    <source>
        <dbReference type="ARBA" id="ARBA00022825"/>
    </source>
</evidence>
<evidence type="ECO:0000256" key="25">
    <source>
        <dbReference type="ARBA" id="ARBA00022723"/>
    </source>
</evidence>
<keyword evidence="13" id="KW-1168">Fusion of virus membrane with host membrane</keyword>
<dbReference type="RefSeq" id="YP_009322132.1">
    <property type="nucleotide sequence ID" value="NC_031916.1"/>
</dbReference>
<evidence type="ECO:0000256" key="37">
    <source>
        <dbReference type="ARBA" id="ARBA00022884"/>
    </source>
</evidence>
<dbReference type="InterPro" id="IPR043128">
    <property type="entry name" value="Rev_trsase/Diguanyl_cyclase"/>
</dbReference>
<dbReference type="Pfam" id="PF01538">
    <property type="entry name" value="HCV_NS2"/>
    <property type="match status" value="1"/>
</dbReference>
<dbReference type="Gene3D" id="3.40.50.300">
    <property type="entry name" value="P-loop containing nucleotide triphosphate hydrolases"/>
    <property type="match status" value="2"/>
</dbReference>
<keyword evidence="28" id="KW-1161">Viral attachment to host cell</keyword>
<dbReference type="GO" id="GO:0017111">
    <property type="term" value="F:ribonucleoside triphosphate phosphatase activity"/>
    <property type="evidence" value="ECO:0007669"/>
    <property type="project" value="UniProtKB-EC"/>
</dbReference>
<dbReference type="GO" id="GO:0003723">
    <property type="term" value="F:RNA binding"/>
    <property type="evidence" value="ECO:0007669"/>
    <property type="project" value="UniProtKB-KW"/>
</dbReference>
<feature type="region of interest" description="Disordered" evidence="57">
    <location>
        <begin position="2265"/>
        <end position="2299"/>
    </location>
</feature>
<keyword evidence="41" id="KW-1072">Activation of host autophagy by virus</keyword>
<dbReference type="Gene3D" id="3.30.70.270">
    <property type="match status" value="2"/>
</dbReference>
<dbReference type="GO" id="GO:0006508">
    <property type="term" value="P:proteolysis"/>
    <property type="evidence" value="ECO:0007669"/>
    <property type="project" value="UniProtKB-KW"/>
</dbReference>
<evidence type="ECO:0000256" key="11">
    <source>
        <dbReference type="ARBA" id="ARBA00022482"/>
    </source>
</evidence>
<dbReference type="GO" id="GO:0015267">
    <property type="term" value="F:channel activity"/>
    <property type="evidence" value="ECO:0007669"/>
    <property type="project" value="UniProtKB-KW"/>
</dbReference>
<evidence type="ECO:0000256" key="20">
    <source>
        <dbReference type="ARBA" id="ARBA00022670"/>
    </source>
</evidence>
<keyword evidence="29" id="KW-0347">Helicase</keyword>
<evidence type="ECO:0000256" key="33">
    <source>
        <dbReference type="ARBA" id="ARBA00022840"/>
    </source>
</evidence>
<dbReference type="GO" id="GO:0039694">
    <property type="term" value="P:viral RNA genome replication"/>
    <property type="evidence" value="ECO:0007669"/>
    <property type="project" value="InterPro"/>
</dbReference>
<dbReference type="GO" id="GO:0039520">
    <property type="term" value="P:symbiont-mediated activation of host autophagy"/>
    <property type="evidence" value="ECO:0007669"/>
    <property type="project" value="UniProtKB-KW"/>
</dbReference>
<keyword evidence="32" id="KW-1114">Inhibition of host interferon signaling pathway by virus</keyword>
<dbReference type="SUPFAM" id="SSF52540">
    <property type="entry name" value="P-loop containing nucleoside triphosphate hydrolases"/>
    <property type="match status" value="2"/>
</dbReference>
<dbReference type="Pfam" id="PF08300">
    <property type="entry name" value="HCV_NS5a_1a"/>
    <property type="match status" value="1"/>
</dbReference>
<evidence type="ECO:0000256" key="45">
    <source>
        <dbReference type="ARBA" id="ARBA00023147"/>
    </source>
</evidence>
<feature type="transmembrane region" description="Helical" evidence="58">
    <location>
        <begin position="759"/>
        <end position="785"/>
    </location>
</feature>
<dbReference type="GO" id="GO:0033650">
    <property type="term" value="C:host cell mitochondrion"/>
    <property type="evidence" value="ECO:0007669"/>
    <property type="project" value="UniProtKB-SubCell"/>
</dbReference>
<evidence type="ECO:0000256" key="49">
    <source>
        <dbReference type="ARBA" id="ARBA00023200"/>
    </source>
</evidence>
<evidence type="ECO:0000256" key="21">
    <source>
        <dbReference type="ARBA" id="ARBA00022679"/>
    </source>
</evidence>
<keyword evidence="19" id="KW-1090">Inhibition of host innate immune response by virus</keyword>
<dbReference type="InterPro" id="IPR002166">
    <property type="entry name" value="RNA_pol_HCV"/>
</dbReference>
<evidence type="ECO:0000256" key="23">
    <source>
        <dbReference type="ARBA" id="ARBA00022695"/>
    </source>
</evidence>
<evidence type="ECO:0000256" key="17">
    <source>
        <dbReference type="ARBA" id="ARBA00022581"/>
    </source>
</evidence>
<evidence type="ECO:0000256" key="40">
    <source>
        <dbReference type="ARBA" id="ARBA00023039"/>
    </source>
</evidence>
<feature type="compositionally biased region" description="Acidic residues" evidence="57">
    <location>
        <begin position="2226"/>
        <end position="2235"/>
    </location>
</feature>
<keyword evidence="27" id="KW-0378">Hydrolase</keyword>
<evidence type="ECO:0000256" key="48">
    <source>
        <dbReference type="ARBA" id="ARBA00023190"/>
    </source>
</evidence>
<keyword evidence="20" id="KW-0645">Protease</keyword>
<keyword evidence="43" id="KW-0543">Viral nucleoprotein</keyword>
<dbReference type="GO" id="GO:0055036">
    <property type="term" value="C:virion membrane"/>
    <property type="evidence" value="ECO:0007669"/>
    <property type="project" value="UniProtKB-SubCell"/>
</dbReference>
<keyword evidence="50" id="KW-0922">Interferon antiviral system evasion</keyword>
<keyword evidence="48" id="KW-1041">Host lipid droplet</keyword>
<dbReference type="GeneID" id="30305952"/>
<evidence type="ECO:0000256" key="13">
    <source>
        <dbReference type="ARBA" id="ARBA00022506"/>
    </source>
</evidence>
<feature type="transmembrane region" description="Helical" evidence="58">
    <location>
        <begin position="615"/>
        <end position="640"/>
    </location>
</feature>
<keyword evidence="16" id="KW-1048">Host nucleus</keyword>
<dbReference type="GO" id="GO:0004197">
    <property type="term" value="F:cysteine-type endopeptidase activity"/>
    <property type="evidence" value="ECO:0007669"/>
    <property type="project" value="InterPro"/>
</dbReference>
<dbReference type="Pfam" id="PF22027">
    <property type="entry name" value="NS3_helicase_C"/>
    <property type="match status" value="1"/>
</dbReference>
<dbReference type="Pfam" id="PF01001">
    <property type="entry name" value="HCV_NS4b"/>
    <property type="match status" value="1"/>
</dbReference>
<accession>M9ZRW5</accession>
<keyword evidence="45" id="KW-1045">Host mitochondrion</keyword>
<dbReference type="InterPro" id="IPR013192">
    <property type="entry name" value="HCV_NS5A_1a"/>
</dbReference>
<feature type="transmembrane region" description="Helical" evidence="58">
    <location>
        <begin position="1701"/>
        <end position="1721"/>
    </location>
</feature>
<feature type="domain" description="Peptidase C18" evidence="61">
    <location>
        <begin position="779"/>
        <end position="900"/>
    </location>
</feature>
<evidence type="ECO:0000256" key="8">
    <source>
        <dbReference type="ARBA" id="ARBA00004563"/>
    </source>
</evidence>
<evidence type="ECO:0000256" key="12">
    <source>
        <dbReference type="ARBA" id="ARBA00022484"/>
    </source>
</evidence>
<dbReference type="GO" id="GO:0046718">
    <property type="term" value="P:symbiont entry into host cell"/>
    <property type="evidence" value="ECO:0007669"/>
    <property type="project" value="UniProtKB-KW"/>
</dbReference>
<reference evidence="63 64" key="1">
    <citation type="journal article" date="2013" name="Proc. Natl. Acad. Sci. U.S.A.">
        <title>Bats are a major natural reservoir for hepaciviruses and pegiviruses.</title>
        <authorList>
            <person name="Quan P.L."/>
            <person name="Firth C."/>
            <person name="Conte J.M."/>
            <person name="Williams S.H."/>
            <person name="Zambrana-Torrelio C.M."/>
            <person name="Anthony S.J."/>
            <person name="Ellison J.A."/>
            <person name="Gilbert A.T."/>
            <person name="Kuzmin I.V."/>
            <person name="Niezgoda M."/>
            <person name="Osinubi M.O."/>
            <person name="Recuenco S."/>
            <person name="Markotter W."/>
            <person name="Breiman R.F."/>
            <person name="Kalemba L."/>
            <person name="Malekani J."/>
            <person name="Lindblade K.A."/>
            <person name="Rostal M.K."/>
            <person name="Ojeda-Flores R."/>
            <person name="Suzan G."/>
            <person name="Davis L.B."/>
            <person name="Blau D.M."/>
            <person name="Ogunkoya A.B."/>
            <person name="Alvarez Castillo D.A."/>
            <person name="Moran D."/>
            <person name="Ngam S."/>
            <person name="Akaibe D."/>
            <person name="Agwanda B."/>
            <person name="Briese T."/>
            <person name="Epstein J.H."/>
            <person name="Daszak P."/>
            <person name="Rupprecht C.E."/>
            <person name="Holmes E.C."/>
            <person name="Lipkin W.I."/>
        </authorList>
    </citation>
    <scope>NUCLEOTIDE SEQUENCE [LARGE SCALE GENOMIC DNA]</scope>
    <source>
        <strain evidence="63">PDB-112</strain>
    </source>
</reference>
<sequence>MPVASSNRNTKKRARPLGRVVGGVYVVNTKKSSEAGRPNRRPQRDARKRKGNWGHAYKPIPGVDPLSRVVGRTVFPSDHWAPGDPRWRSRNLGHLIDTPLGWVADIGGAIPLVGPVVGPVCRGVCKAVRAAEDGINWGSSWVGLTFFIIMLLGFCTTPAESVPAIRFKAEQEHTWYALTNCCPPESVRYCTFHTCLHDSGCAICERAGDGNVTCWIPDGVFSSHPPGYEGVDPWLANHIEYVSAAVLLCDWLEVGEICSMTVWAVDWSLGHMYHHIDLTQNATCWLSKPTGIDPGIVSWLGWVKSELGLIAYFIGWLSKLPVAVVHLVVNMHYFTLASFLYYFSQGKPVKVALVFFVYVEAAAAMPVNCSWFATQNELDLWCSPLVQPCRCSHLNLAENVSEAVCFNPFSVPTKIIGSYVELPPKAWGCVIKFHNGSAKCCAARRVPDYCKGCSSDCSWQDPRQTFENCGTTPWVSTVRTPEGGVSKVLVLAHDNIPTILGVPYSWPSYQTQWPEARNRLLYLKYNNSWSDLDPHPQHWGRIPGWPESYRSWWIWVPKGLYADTRDMSTGLLTKDAKYPEYQLVMSATGSLSLASISTTIVVAAIMAFLGGRWSLLLFCLAQMLEGAWGWPASLVAAMTASTYDDWFFRIAVFVLVWKLEGRLWWCLARSWKVVFLLSVLAQVQGAQAASLDTDAVWGMGISLLLFFCVASQVGLLAPLLPRMALLRSYLHTRIEAWVEHHSARLTEFLLVSCWFWPGLLLELCCLLLVAWFCFIAVCSVIIALLTPTTYPAVCRALNRAAKLGGWLGELTQKLIIYCCGEKGTFFYQHMGQELPITPEVRASLVTSDPYSVFQTQARVVEDRARKLACGDVVAGLPVMARLDGMVMAGCVPLPKGWERNAPMSLVRVSSRGELRSWAVSLLGVDTRSWDGSIFQVGTALRGWMGFTCGGLLHTCHHGARGRRFATSRGPLPMVGGDVEQDYVTYPAPAGSVMLDECTCAPLHAWLPTRIGTLVPVTKHCEPELWNVAAPLPINIAKGSSGSPLLCAQGHVIGMFVSGMTARGAVYKIRVKPVRSGASLASTRPSTDMDAPPTVPKDEQIVRMLVAPTGSGKSTRLPAHYVRNGYSVLVLNPSVATTLNFPAYMKAEYGLSPNIRSGDVTITTGSKLTYSTYGRFLASDISTVTQDVIICDECHATDPTSVLGIGRMLEACPQLKAKLVILATATPPGSPVTPHPNIEEIELDKEGEIPFHGKSLRIAQLSSGRHLIFQASKAHCDALANDLAQRGIKAVAYYRGLDVSVIPDSGDVVVVATDALMTGYTGNFDSVTDCCLSVEASVTVDMDPTFTCHVRTLPSSNVVRMQRRGRTGRGTKGIYRYVSNNATMSGRVPEATIVEAFDSGIAWFGMTSQEVLSALDTYKQTPGLPCPVGNLVDWAAVYSQLTWVSPGSVSRAKKQADNYALLTAAQMDYCKSHRVDPPDDNPRWQGLVRYGEKPVVLWHLDGPNSEARADPEFCEKIRECFADHEAEYSAGGLALGVGFGVAMSVIAFDLMGSFSIRHAWKVTRGSTTLEDADMPAYLTDMGELEECMQTPWDVIIQIKDQISETLSPAVSKVVAALQATNGLPLSPETQEVLNKTIADCLPAILSSVQYAAGLLTIGDNPVLASAMAYTSGLLCPLDLGAKTFLSLLGGAFAARLGTMKGAMMFVGAGLLGAATAATSMSAILASLLSGYTSASACAVVVFKLLCREMPTPVEWAGLLTCFLNPGAAIAGAAVAGMAFHLTTPGPDHWPNRLLAMLTRGNVLPDSYFLQSKDLRKDLAAFFAKSTLWSLITRLSDYLNTPSEAECDGMTPPRVLLATWWQAVCKVLRAAYEACCGVVRRITDIPGVPLFSCQPCYKGPWYGSGMVTVKCKCGQDNSWFVEHGVATPVAVSRKCRAWWGGVPINNTLVGNPRPAPRDWTEAIVLTGFNNYLKFRKEKDKVWLVAVSDPTVKVLAFIPKVGGCSEVDGVRVDPWCGEPKATWTGVITFAGERRPLPICVSDEMDAEKVAAKPGTQKSMLQHLETLKPEVLQSLADISYQMKDNEKALRELKEVKSEVPDAVKSAVEAMKSTADLLKDMEKANSMVSVDEDSDSTTSSVREALRQMEEKKICKPESPKVRRRKKSKSSKGSVPPSVDSVKEEDERELSPPLPKLPDEWLQNEGVRCSYRAVTGAPWPSTISYSDMPPLEGEEVEEEKDESLALVRYSPLNPEAPPFELPSLSWDPTGVPAIEAPPPAETDQGVVSAEEEAEDEGSWESCSEKSESKMSRSYVWTGARILAAKAVAKAASATAVMTRGLMKYRNLVYSSDPSMVVERVKKVTITRHSITPPEYLEAVIQARKAASQVSCEMWTPVEVGHHTPSKSARSQISGLTAADVRCWSRKAQVEVRAVLDQIEEGRLSGDYAQVVVVPKIETFVKTPKKPTMKPPRLIAYPHLEVRVAEKMYLGDVAQRVAKAVVGEAYGFQYSPKQRVDYLLRAWRSKASPFGFTFDTHCFDSNVTPDDIATEASIFTSAQMSDKQRDGIRVLSKCLYETSDMVNIRGEKVGERFCRASGTYTTSAGNTITCFLKAKAAAKMAGIKRASFLIHGDDCLVIAESDSPSVDARKVGRFAAAMKAMGCVPGDIPVARYSLELLDTCSSNVSVATTKSSRPYYYLTRDPSIPLARASAEGQGYNTSGSWVGYLVANYPAIWSSRVLGVHLCDILLNTEDLPETMDFDWYGNKWSVPLNDLPEIIAALHGKQAFETVTYSPFEVSRISAALRDLGMGPLRHWKRRARQVRAECMRRGGALRRLASRLLWFAGRDTPQLDEDTIARYASFRIFDVYSDPESIKLPSKREVWRKRVLKAMLVMAGAFVALLLLKLAT</sequence>
<feature type="compositionally biased region" description="Basic and acidic residues" evidence="57">
    <location>
        <begin position="2138"/>
        <end position="2155"/>
    </location>
</feature>
<feature type="transmembrane region" description="Helical" evidence="58">
    <location>
        <begin position="1757"/>
        <end position="1780"/>
    </location>
</feature>
<keyword evidence="10" id="KW-0813">Transport</keyword>
<dbReference type="InterPro" id="IPR011492">
    <property type="entry name" value="Flavi_DEAD"/>
</dbReference>
<dbReference type="Pfam" id="PF00998">
    <property type="entry name" value="RdRP_3"/>
    <property type="match status" value="1"/>
</dbReference>
<evidence type="ECO:0000256" key="35">
    <source>
        <dbReference type="ARBA" id="ARBA00022870"/>
    </source>
</evidence>
<evidence type="ECO:0000256" key="51">
    <source>
        <dbReference type="ARBA" id="ARBA00023274"/>
    </source>
</evidence>
<evidence type="ECO:0000256" key="42">
    <source>
        <dbReference type="ARBA" id="ARBA00023065"/>
    </source>
</evidence>
<dbReference type="InterPro" id="IPR027417">
    <property type="entry name" value="P-loop_NTPase"/>
</dbReference>
<dbReference type="InterPro" id="IPR043504">
    <property type="entry name" value="Peptidase_S1_PA_chymotrypsin"/>
</dbReference>
<dbReference type="GO" id="GO:0019087">
    <property type="term" value="P:symbiont-mediated transformation of host cell"/>
    <property type="evidence" value="ECO:0007669"/>
    <property type="project" value="InterPro"/>
</dbReference>
<dbReference type="GO" id="GO:1990904">
    <property type="term" value="C:ribonucleoprotein complex"/>
    <property type="evidence" value="ECO:0007669"/>
    <property type="project" value="UniProtKB-KW"/>
</dbReference>
<name>M9ZRW5_9FLAV</name>
<dbReference type="KEGG" id="vg:30305952"/>
<feature type="compositionally biased region" description="Basic residues" evidence="57">
    <location>
        <begin position="38"/>
        <end position="52"/>
    </location>
</feature>
<evidence type="ECO:0000256" key="1">
    <source>
        <dbReference type="ARBA" id="ARBA00004147"/>
    </source>
</evidence>
<feature type="domain" description="Peptidase S29" evidence="62">
    <location>
        <begin position="901"/>
        <end position="1083"/>
    </location>
</feature>
<evidence type="ECO:0000256" key="30">
    <source>
        <dbReference type="ARBA" id="ARBA00022807"/>
    </source>
</evidence>
<keyword evidence="37" id="KW-0694">RNA-binding</keyword>
<keyword evidence="12" id="KW-0696">RNA-directed RNA polymerase</keyword>
<evidence type="ECO:0000256" key="38">
    <source>
        <dbReference type="ARBA" id="ARBA00022953"/>
    </source>
</evidence>
<evidence type="ECO:0000256" key="28">
    <source>
        <dbReference type="ARBA" id="ARBA00022804"/>
    </source>
</evidence>
<dbReference type="GO" id="GO:0044186">
    <property type="term" value="C:host cell lipid droplet"/>
    <property type="evidence" value="ECO:0007669"/>
    <property type="project" value="UniProtKB-SubCell"/>
</dbReference>
<evidence type="ECO:0000256" key="41">
    <source>
        <dbReference type="ARBA" id="ARBA00023050"/>
    </source>
</evidence>
<feature type="domain" description="Helicase ATP-binding" evidence="60">
    <location>
        <begin position="1093"/>
        <end position="1244"/>
    </location>
</feature>
<comment type="subcellular location">
    <subcellularLocation>
        <location evidence="4">Host cytoplasm</location>
    </subcellularLocation>
    <subcellularLocation>
        <location evidence="2">Host endoplasmic reticulum membrane</location>
        <topology evidence="2">Multi-pass membrane protein</topology>
    </subcellularLocation>
    <subcellularLocation>
        <location evidence="5">Host endoplasmic reticulum membrane</location>
        <topology evidence="5">Peripheral membrane protein</topology>
    </subcellularLocation>
    <subcellularLocation>
        <location evidence="7">Host endoplasmic reticulum membrane</location>
        <topology evidence="7">Single-pass type I membrane protein</topology>
    </subcellularLocation>
    <subcellularLocation>
        <location evidence="6">Host lipid droplet</location>
    </subcellularLocation>
    <subcellularLocation>
        <location evidence="3">Host mitochondrion</location>
    </subcellularLocation>
    <subcellularLocation>
        <location evidence="1">Host nucleus</location>
    </subcellularLocation>
    <subcellularLocation>
        <location evidence="8">Virion membrane</location>
        <topology evidence="8">Single-pass type I membrane protein</topology>
    </subcellularLocation>
</comment>
<keyword evidence="24" id="KW-0053">Apoptosis</keyword>
<evidence type="ECO:0000259" key="60">
    <source>
        <dbReference type="PROSITE" id="PS51192"/>
    </source>
</evidence>
<keyword evidence="31" id="KW-0720">Serine protease</keyword>
<dbReference type="InterPro" id="IPR002521">
    <property type="entry name" value="HCV_Core_C"/>
</dbReference>
<keyword evidence="53" id="KW-1160">Virus entry into host cell</keyword>
<dbReference type="Gene3D" id="2.40.10.120">
    <property type="match status" value="1"/>
</dbReference>
<keyword evidence="46" id="KW-0325">Glycoprotein</keyword>
<evidence type="ECO:0000256" key="36">
    <source>
        <dbReference type="ARBA" id="ARBA00022879"/>
    </source>
</evidence>
<dbReference type="EMBL" id="KC796077">
    <property type="protein sequence ID" value="AGK41007.1"/>
    <property type="molecule type" value="Genomic_RNA"/>
</dbReference>
<evidence type="ECO:0000256" key="9">
    <source>
        <dbReference type="ARBA" id="ARBA00020107"/>
    </source>
</evidence>
<evidence type="ECO:0000313" key="63">
    <source>
        <dbReference type="EMBL" id="AGK41007.1"/>
    </source>
</evidence>
<dbReference type="Pfam" id="PF01542">
    <property type="entry name" value="HCV_core"/>
    <property type="match status" value="1"/>
</dbReference>
<evidence type="ECO:0000256" key="4">
    <source>
        <dbReference type="ARBA" id="ARBA00004192"/>
    </source>
</evidence>
<dbReference type="InterPro" id="IPR001490">
    <property type="entry name" value="HCV_NS4b"/>
</dbReference>
<keyword evidence="49" id="KW-1035">Host cytoplasm</keyword>
<feature type="transmembrane region" description="Helical" evidence="58">
    <location>
        <begin position="351"/>
        <end position="373"/>
    </location>
</feature>
<dbReference type="InterPro" id="IPR043502">
    <property type="entry name" value="DNA/RNA_pol_sf"/>
</dbReference>
<evidence type="ECO:0000256" key="19">
    <source>
        <dbReference type="ARBA" id="ARBA00022632"/>
    </source>
</evidence>
<evidence type="ECO:0000256" key="53">
    <source>
        <dbReference type="ARBA" id="ARBA00023296"/>
    </source>
</evidence>
<keyword evidence="64" id="KW-1185">Reference proteome</keyword>
<evidence type="ECO:0000256" key="47">
    <source>
        <dbReference type="ARBA" id="ARBA00023184"/>
    </source>
</evidence>
<evidence type="ECO:0000256" key="46">
    <source>
        <dbReference type="ARBA" id="ARBA00023180"/>
    </source>
</evidence>
<evidence type="ECO:0000256" key="27">
    <source>
        <dbReference type="ARBA" id="ARBA00022801"/>
    </source>
</evidence>
<keyword evidence="22 58" id="KW-0812">Transmembrane</keyword>
<dbReference type="SUPFAM" id="SSF56672">
    <property type="entry name" value="DNA/RNA polymerases"/>
    <property type="match status" value="1"/>
</dbReference>
<dbReference type="GO" id="GO:0034220">
    <property type="term" value="P:monoatomic ion transmembrane transport"/>
    <property type="evidence" value="ECO:0007669"/>
    <property type="project" value="UniProtKB-KW"/>
</dbReference>
<dbReference type="GO" id="GO:0039502">
    <property type="term" value="P:symbiont-mediated suppression of host type I interferon-mediated signaling pathway"/>
    <property type="evidence" value="ECO:0007669"/>
    <property type="project" value="UniProtKB-KW"/>
</dbReference>
<keyword evidence="54" id="KW-0407">Ion channel</keyword>
<protein>
    <recommendedName>
        <fullName evidence="9">Genome polyprotein</fullName>
    </recommendedName>
</protein>
<dbReference type="InterPro" id="IPR004109">
    <property type="entry name" value="HepC_NS3_protease"/>
</dbReference>
<evidence type="ECO:0000256" key="14">
    <source>
        <dbReference type="ARBA" id="ARBA00022510"/>
    </source>
</evidence>
<evidence type="ECO:0000256" key="50">
    <source>
        <dbReference type="ARBA" id="ARBA00023258"/>
    </source>
</evidence>
<dbReference type="Gene3D" id="2.20.25.210">
    <property type="entry name" value="Hepatitis C NS5A, domain 1B"/>
    <property type="match status" value="1"/>
</dbReference>
<evidence type="ECO:0000256" key="5">
    <source>
        <dbReference type="ARBA" id="ARBA00004291"/>
    </source>
</evidence>
<dbReference type="InterPro" id="IPR009003">
    <property type="entry name" value="Peptidase_S1_PA"/>
</dbReference>
<dbReference type="PROSITE" id="PS51822">
    <property type="entry name" value="HV_PV_NS3_PRO"/>
    <property type="match status" value="1"/>
</dbReference>
<dbReference type="InterPro" id="IPR007094">
    <property type="entry name" value="RNA-dir_pol_PSvirus"/>
</dbReference>
<keyword evidence="38" id="KW-0693">Viral RNA replication</keyword>
<keyword evidence="34" id="KW-0946">Virion</keyword>
<keyword evidence="42" id="KW-0406">Ion transport</keyword>
<dbReference type="GO" id="GO:0019031">
    <property type="term" value="C:viral envelope"/>
    <property type="evidence" value="ECO:0007669"/>
    <property type="project" value="UniProtKB-KW"/>
</dbReference>
<feature type="transmembrane region" description="Helical" evidence="58">
    <location>
        <begin position="1727"/>
        <end position="1745"/>
    </location>
</feature>
<comment type="catalytic activity">
    <reaction evidence="55">
        <text>a ribonucleoside 5'-triphosphate + H2O = a ribonucleoside 5'-diphosphate + phosphate + H(+)</text>
        <dbReference type="Rhea" id="RHEA:23680"/>
        <dbReference type="ChEBI" id="CHEBI:15377"/>
        <dbReference type="ChEBI" id="CHEBI:15378"/>
        <dbReference type="ChEBI" id="CHEBI:43474"/>
        <dbReference type="ChEBI" id="CHEBI:57930"/>
        <dbReference type="ChEBI" id="CHEBI:61557"/>
        <dbReference type="EC" id="3.6.1.15"/>
    </reaction>
</comment>
<evidence type="ECO:0000256" key="24">
    <source>
        <dbReference type="ARBA" id="ARBA00022703"/>
    </source>
</evidence>
<evidence type="ECO:0000256" key="39">
    <source>
        <dbReference type="ARBA" id="ARBA00022989"/>
    </source>
</evidence>
<dbReference type="Gene3D" id="2.20.25.220">
    <property type="entry name" value="Hepatitis C virus NS5A, 1B domain"/>
    <property type="match status" value="1"/>
</dbReference>
<keyword evidence="30" id="KW-0788">Thiol protease</keyword>
<evidence type="ECO:0000256" key="54">
    <source>
        <dbReference type="ARBA" id="ARBA00023303"/>
    </source>
</evidence>
<keyword evidence="11" id="KW-1113">Inhibition of host RLR pathway by virus</keyword>
<feature type="transmembrane region" description="Helical" evidence="58">
    <location>
        <begin position="2880"/>
        <end position="2900"/>
    </location>
</feature>
<feature type="region of interest" description="Disordered" evidence="57">
    <location>
        <begin position="1"/>
        <end position="56"/>
    </location>
</feature>
<keyword evidence="25" id="KW-0479">Metal-binding</keyword>
<comment type="catalytic activity">
    <reaction evidence="56">
        <text>ATP + H2O = ADP + phosphate + H(+)</text>
        <dbReference type="Rhea" id="RHEA:13065"/>
        <dbReference type="ChEBI" id="CHEBI:15377"/>
        <dbReference type="ChEBI" id="CHEBI:15378"/>
        <dbReference type="ChEBI" id="CHEBI:30616"/>
        <dbReference type="ChEBI" id="CHEBI:43474"/>
        <dbReference type="ChEBI" id="CHEBI:456216"/>
        <dbReference type="EC" id="3.6.4.13"/>
    </reaction>
</comment>
<keyword evidence="18" id="KW-1162">Viral penetration into host cytoplasm</keyword>
<dbReference type="CDD" id="cd23202">
    <property type="entry name" value="Hepacivirus_RdRp"/>
    <property type="match status" value="1"/>
</dbReference>
<dbReference type="GO" id="GO:0005198">
    <property type="term" value="F:structural molecule activity"/>
    <property type="evidence" value="ECO:0007669"/>
    <property type="project" value="InterPro"/>
</dbReference>
<dbReference type="GO" id="GO:0044167">
    <property type="term" value="C:host cell endoplasmic reticulum membrane"/>
    <property type="evidence" value="ECO:0007669"/>
    <property type="project" value="UniProtKB-SubCell"/>
</dbReference>
<dbReference type="GO" id="GO:0004252">
    <property type="term" value="F:serine-type endopeptidase activity"/>
    <property type="evidence" value="ECO:0007669"/>
    <property type="project" value="InterPro"/>
</dbReference>
<dbReference type="InterPro" id="IPR014001">
    <property type="entry name" value="Helicase_ATP-bd"/>
</dbReference>
<evidence type="ECO:0000256" key="7">
    <source>
        <dbReference type="ARBA" id="ARBA00004482"/>
    </source>
</evidence>
<dbReference type="SUPFAM" id="SSF50494">
    <property type="entry name" value="Trypsin-like serine proteases"/>
    <property type="match status" value="1"/>
</dbReference>
<evidence type="ECO:0000259" key="61">
    <source>
        <dbReference type="PROSITE" id="PS51693"/>
    </source>
</evidence>
<evidence type="ECO:0000256" key="6">
    <source>
        <dbReference type="ARBA" id="ARBA00004338"/>
    </source>
</evidence>
<feature type="region of interest" description="Disordered" evidence="57">
    <location>
        <begin position="2121"/>
        <end position="2195"/>
    </location>
</feature>
<feature type="domain" description="RdRp catalytic" evidence="59">
    <location>
        <begin position="2522"/>
        <end position="2640"/>
    </location>
</feature>
<keyword evidence="23" id="KW-0548">Nucleotidyltransferase</keyword>
<dbReference type="PROSITE" id="PS51192">
    <property type="entry name" value="HELICASE_ATP_BIND_1"/>
    <property type="match status" value="1"/>
</dbReference>
<keyword evidence="21" id="KW-0808">Transferase</keyword>
<dbReference type="PROSITE" id="PS51693">
    <property type="entry name" value="HCV_NS2_PRO"/>
    <property type="match status" value="1"/>
</dbReference>
<keyword evidence="35" id="KW-1043">Host membrane</keyword>
<keyword evidence="26" id="KW-0547">Nucleotide-binding</keyword>
<evidence type="ECO:0000256" key="15">
    <source>
        <dbReference type="ARBA" id="ARBA00022561"/>
    </source>
</evidence>
<evidence type="ECO:0000256" key="56">
    <source>
        <dbReference type="ARBA" id="ARBA00047984"/>
    </source>
</evidence>
<evidence type="ECO:0000256" key="10">
    <source>
        <dbReference type="ARBA" id="ARBA00022448"/>
    </source>
</evidence>
<dbReference type="GO" id="GO:0039654">
    <property type="term" value="P:fusion of virus membrane with host endosome membrane"/>
    <property type="evidence" value="ECO:0007669"/>
    <property type="project" value="UniProtKB-KW"/>
</dbReference>
<dbReference type="GO" id="GO:0003724">
    <property type="term" value="F:RNA helicase activity"/>
    <property type="evidence" value="ECO:0007669"/>
    <property type="project" value="UniProtKB-EC"/>
</dbReference>
<dbReference type="GO" id="GO:0003968">
    <property type="term" value="F:RNA-directed RNA polymerase activity"/>
    <property type="evidence" value="ECO:0007669"/>
    <property type="project" value="UniProtKB-KW"/>
</dbReference>
<evidence type="ECO:0000256" key="3">
    <source>
        <dbReference type="ARBA" id="ARBA00004181"/>
    </source>
</evidence>
<keyword evidence="33" id="KW-0067">ATP-binding</keyword>
<feature type="transmembrane region" description="Helical" evidence="58">
    <location>
        <begin position="583"/>
        <end position="608"/>
    </location>
</feature>
<dbReference type="Pfam" id="PF02907">
    <property type="entry name" value="Peptidase_S29"/>
    <property type="match status" value="1"/>
</dbReference>
<evidence type="ECO:0000256" key="18">
    <source>
        <dbReference type="ARBA" id="ARBA00022595"/>
    </source>
</evidence>
<evidence type="ECO:0000256" key="58">
    <source>
        <dbReference type="SAM" id="Phobius"/>
    </source>
</evidence>
<dbReference type="GO" id="GO:0005524">
    <property type="term" value="F:ATP binding"/>
    <property type="evidence" value="ECO:0007669"/>
    <property type="project" value="UniProtKB-KW"/>
</dbReference>
<evidence type="ECO:0000256" key="29">
    <source>
        <dbReference type="ARBA" id="ARBA00022806"/>
    </source>
</evidence>
<dbReference type="InterPro" id="IPR054175">
    <property type="entry name" value="NS3_helicase_C"/>
</dbReference>
<keyword evidence="44 58" id="KW-0472">Membrane</keyword>